<organism evidence="3 4">
    <name type="scientific">Winogradskyella damuponensis</name>
    <dbReference type="NCBI Taxonomy" id="943939"/>
    <lineage>
        <taxon>Bacteria</taxon>
        <taxon>Pseudomonadati</taxon>
        <taxon>Bacteroidota</taxon>
        <taxon>Flavobacteriia</taxon>
        <taxon>Flavobacteriales</taxon>
        <taxon>Flavobacteriaceae</taxon>
        <taxon>Winogradskyella</taxon>
    </lineage>
</organism>
<dbReference type="Proteomes" id="UP001501682">
    <property type="component" value="Unassembled WGS sequence"/>
</dbReference>
<reference evidence="4" key="1">
    <citation type="journal article" date="2019" name="Int. J. Syst. Evol. Microbiol.">
        <title>The Global Catalogue of Microorganisms (GCM) 10K type strain sequencing project: providing services to taxonomists for standard genome sequencing and annotation.</title>
        <authorList>
            <consortium name="The Broad Institute Genomics Platform"/>
            <consortium name="The Broad Institute Genome Sequencing Center for Infectious Disease"/>
            <person name="Wu L."/>
            <person name="Ma J."/>
        </authorList>
    </citation>
    <scope>NUCLEOTIDE SEQUENCE [LARGE SCALE GENOMIC DNA]</scope>
    <source>
        <strain evidence="4">JCM 17633</strain>
    </source>
</reference>
<evidence type="ECO:0000256" key="1">
    <source>
        <dbReference type="SAM" id="Phobius"/>
    </source>
</evidence>
<evidence type="ECO:0000313" key="3">
    <source>
        <dbReference type="EMBL" id="GAA4241678.1"/>
    </source>
</evidence>
<feature type="signal peptide" evidence="2">
    <location>
        <begin position="1"/>
        <end position="21"/>
    </location>
</feature>
<dbReference type="EMBL" id="BAABCB010000007">
    <property type="protein sequence ID" value="GAA4241678.1"/>
    <property type="molecule type" value="Genomic_DNA"/>
</dbReference>
<accession>A0ABP8CP66</accession>
<keyword evidence="4" id="KW-1185">Reference proteome</keyword>
<comment type="caution">
    <text evidence="3">The sequence shown here is derived from an EMBL/GenBank/DDBJ whole genome shotgun (WGS) entry which is preliminary data.</text>
</comment>
<feature type="chain" id="PRO_5045549214" evidence="2">
    <location>
        <begin position="22"/>
        <end position="217"/>
    </location>
</feature>
<feature type="transmembrane region" description="Helical" evidence="1">
    <location>
        <begin position="182"/>
        <end position="200"/>
    </location>
</feature>
<evidence type="ECO:0000256" key="2">
    <source>
        <dbReference type="SAM" id="SignalP"/>
    </source>
</evidence>
<keyword evidence="2" id="KW-0732">Signal</keyword>
<keyword evidence="1" id="KW-0812">Transmembrane</keyword>
<feature type="transmembrane region" description="Helical" evidence="1">
    <location>
        <begin position="150"/>
        <end position="170"/>
    </location>
</feature>
<sequence>MKYLKIGLVTLIALFQWSLFGQTTDAMSAKTIDYSYLTEVGTIDFSGYTIDDYSKAFDHALQMKTDSLNAANVMKGNVVMSMLAKQVNAEIVNHNLDSNARQTKDLLIKFRAQHYYVYLPEVSMIIKFFGYVCMGEYSHIYNVVTTNSKILPIVIFGVVLLCVVILHLFGKIKWKYKKLTNHLILVVFFIFVVLTIAFKLTCGCNVDEYSFYGIAIN</sequence>
<protein>
    <submittedName>
        <fullName evidence="3">Uncharacterized protein</fullName>
    </submittedName>
</protein>
<evidence type="ECO:0000313" key="4">
    <source>
        <dbReference type="Proteomes" id="UP001501682"/>
    </source>
</evidence>
<name>A0ABP8CP66_9FLAO</name>
<keyword evidence="1" id="KW-1133">Transmembrane helix</keyword>
<dbReference type="RefSeq" id="WP_344712906.1">
    <property type="nucleotide sequence ID" value="NZ_BAABCB010000007.1"/>
</dbReference>
<gene>
    <name evidence="3" type="ORF">GCM10022292_09060</name>
</gene>
<proteinExistence type="predicted"/>
<keyword evidence="1" id="KW-0472">Membrane</keyword>